<evidence type="ECO:0000256" key="3">
    <source>
        <dbReference type="ARBA" id="ARBA00022475"/>
    </source>
</evidence>
<sequence>MLKKRFVCLLILAYFLLIILRFSSSHPLCHANERSSLLQFKASFSIDKSASGDPSAYPKAASWTRRGTTNCCSWDGVECDEDTGHVIGLDMSSSFLYGNFDSNNSLFKLVHLEELSLADNHFNYSQIPTAIKQLPMLTHLDLSFSVFSGQIPSEISGLSHLSYLDLSQNVDPDSEESILELKTPDFNSLFQNLTGLEELSLSDVNISSTVPSLLANFSSLTYLSLISCGLKGKLPVEIFQLPNLQILKVGFNDLTGELPYFNQSSALEVLSLEANSFSGEIPTSIEKLDHLIELYAYSCDLSGPIPFSIGNLKQFKHLDLGENNFSGPIPPSFGNLTQLIFLDLSSNHFSGPIPSSFPKLIKLNLLFLDGNDLNETVDFDMFLRLKNLTSLALSNNNLSILIRPSVDGTPPQYTTLKLSHCNLSVFPDFLWQQERMENLQLQGSTLRLIYRYSTTIRIKGVTRYYDVINEELCIIDLSNNNFGGEIPEVIGELKGLHALDLSNNNLTGGIPSALANLEALESLDLSQNKLSGGIPQELTQLNFLQYFNVSHNRLAGPIPANHFQTFGSSSYEGNMGLCGIPLPIKCGNFEPALPPSQEEQEDSSGSVFQFGWKVVAIGYGCGFVVGVLIGHAVITRNSRWFAKFFRVKNLYVRRK</sequence>
<feature type="transmembrane region" description="Helical" evidence="12">
    <location>
        <begin position="610"/>
        <end position="634"/>
    </location>
</feature>
<evidence type="ECO:0000256" key="2">
    <source>
        <dbReference type="ARBA" id="ARBA00009592"/>
    </source>
</evidence>
<evidence type="ECO:0000256" key="4">
    <source>
        <dbReference type="ARBA" id="ARBA00022614"/>
    </source>
</evidence>
<evidence type="ECO:0000256" key="10">
    <source>
        <dbReference type="ARBA" id="ARBA00023170"/>
    </source>
</evidence>
<dbReference type="FunFam" id="3.80.10.10:FF:000111">
    <property type="entry name" value="LRR receptor-like serine/threonine-protein kinase ERECTA"/>
    <property type="match status" value="1"/>
</dbReference>
<evidence type="ECO:0000256" key="5">
    <source>
        <dbReference type="ARBA" id="ARBA00022692"/>
    </source>
</evidence>
<dbReference type="InterPro" id="IPR046956">
    <property type="entry name" value="RLP23-like"/>
</dbReference>
<organism evidence="15 16">
    <name type="scientific">Ficus carica</name>
    <name type="common">Common fig</name>
    <dbReference type="NCBI Taxonomy" id="3494"/>
    <lineage>
        <taxon>Eukaryota</taxon>
        <taxon>Viridiplantae</taxon>
        <taxon>Streptophyta</taxon>
        <taxon>Embryophyta</taxon>
        <taxon>Tracheophyta</taxon>
        <taxon>Spermatophyta</taxon>
        <taxon>Magnoliopsida</taxon>
        <taxon>eudicotyledons</taxon>
        <taxon>Gunneridae</taxon>
        <taxon>Pentapetalae</taxon>
        <taxon>rosids</taxon>
        <taxon>fabids</taxon>
        <taxon>Rosales</taxon>
        <taxon>Moraceae</taxon>
        <taxon>Ficeae</taxon>
        <taxon>Ficus</taxon>
    </lineage>
</organism>
<keyword evidence="9 12" id="KW-0472">Membrane</keyword>
<dbReference type="SMART" id="SM00369">
    <property type="entry name" value="LRR_TYP"/>
    <property type="match status" value="7"/>
</dbReference>
<gene>
    <name evidence="15" type="ORF">TIFTF001_019294</name>
</gene>
<dbReference type="SUPFAM" id="SSF52058">
    <property type="entry name" value="L domain-like"/>
    <property type="match status" value="2"/>
</dbReference>
<dbReference type="InterPro" id="IPR013210">
    <property type="entry name" value="LRR_N_plant-typ"/>
</dbReference>
<dbReference type="Pfam" id="PF00560">
    <property type="entry name" value="LRR_1"/>
    <property type="match status" value="5"/>
</dbReference>
<feature type="domain" description="Leucine-rich repeat-containing N-terminal plant-type" evidence="14">
    <location>
        <begin position="31"/>
        <end position="80"/>
    </location>
</feature>
<dbReference type="PANTHER" id="PTHR48061">
    <property type="entry name" value="LEUCINE-RICH REPEAT RECEPTOR PROTEIN KINASE EMS1-LIKE-RELATED"/>
    <property type="match status" value="1"/>
</dbReference>
<comment type="caution">
    <text evidence="15">The sequence shown here is derived from an EMBL/GenBank/DDBJ whole genome shotgun (WGS) entry which is preliminary data.</text>
</comment>
<evidence type="ECO:0000256" key="9">
    <source>
        <dbReference type="ARBA" id="ARBA00023136"/>
    </source>
</evidence>
<keyword evidence="8 12" id="KW-1133">Transmembrane helix</keyword>
<keyword evidence="7" id="KW-0677">Repeat</keyword>
<dbReference type="InterPro" id="IPR003591">
    <property type="entry name" value="Leu-rich_rpt_typical-subtyp"/>
</dbReference>
<dbReference type="FunFam" id="3.80.10.10:FF:000095">
    <property type="entry name" value="LRR receptor-like serine/threonine-protein kinase GSO1"/>
    <property type="match status" value="1"/>
</dbReference>
<keyword evidence="6 13" id="KW-0732">Signal</keyword>
<evidence type="ECO:0000259" key="14">
    <source>
        <dbReference type="Pfam" id="PF08263"/>
    </source>
</evidence>
<evidence type="ECO:0000256" key="13">
    <source>
        <dbReference type="SAM" id="SignalP"/>
    </source>
</evidence>
<dbReference type="Gene3D" id="3.80.10.10">
    <property type="entry name" value="Ribonuclease Inhibitor"/>
    <property type="match status" value="3"/>
</dbReference>
<feature type="chain" id="PRO_5041655040" description="Leucine-rich repeat-containing N-terminal plant-type domain-containing protein" evidence="13">
    <location>
        <begin position="26"/>
        <end position="655"/>
    </location>
</feature>
<keyword evidence="4" id="KW-0433">Leucine-rich repeat</keyword>
<protein>
    <recommendedName>
        <fullName evidence="14">Leucine-rich repeat-containing N-terminal plant-type domain-containing protein</fullName>
    </recommendedName>
</protein>
<evidence type="ECO:0000256" key="8">
    <source>
        <dbReference type="ARBA" id="ARBA00022989"/>
    </source>
</evidence>
<evidence type="ECO:0000256" key="11">
    <source>
        <dbReference type="ARBA" id="ARBA00023180"/>
    </source>
</evidence>
<evidence type="ECO:0000256" key="7">
    <source>
        <dbReference type="ARBA" id="ARBA00022737"/>
    </source>
</evidence>
<accession>A0AA88ACS5</accession>
<feature type="signal peptide" evidence="13">
    <location>
        <begin position="1"/>
        <end position="25"/>
    </location>
</feature>
<evidence type="ECO:0000256" key="1">
    <source>
        <dbReference type="ARBA" id="ARBA00004251"/>
    </source>
</evidence>
<keyword evidence="11" id="KW-0325">Glycoprotein</keyword>
<keyword evidence="10" id="KW-0675">Receptor</keyword>
<comment type="subcellular location">
    <subcellularLocation>
        <location evidence="1">Cell membrane</location>
        <topology evidence="1">Single-pass type I membrane protein</topology>
    </subcellularLocation>
</comment>
<dbReference type="GO" id="GO:0005886">
    <property type="term" value="C:plasma membrane"/>
    <property type="evidence" value="ECO:0007669"/>
    <property type="project" value="UniProtKB-SubCell"/>
</dbReference>
<reference evidence="15" key="1">
    <citation type="submission" date="2023-07" db="EMBL/GenBank/DDBJ databases">
        <title>draft genome sequence of fig (Ficus carica).</title>
        <authorList>
            <person name="Takahashi T."/>
            <person name="Nishimura K."/>
        </authorList>
    </citation>
    <scope>NUCLEOTIDE SEQUENCE</scope>
</reference>
<dbReference type="PANTHER" id="PTHR48061:SF12">
    <property type="entry name" value="DISEASE RESISTANCE LIKE PROTEIN"/>
    <property type="match status" value="1"/>
</dbReference>
<dbReference type="Proteomes" id="UP001187192">
    <property type="component" value="Unassembled WGS sequence"/>
</dbReference>
<evidence type="ECO:0000313" key="16">
    <source>
        <dbReference type="Proteomes" id="UP001187192"/>
    </source>
</evidence>
<dbReference type="EMBL" id="BTGU01000033">
    <property type="protein sequence ID" value="GMN50134.1"/>
    <property type="molecule type" value="Genomic_DNA"/>
</dbReference>
<keyword evidence="16" id="KW-1185">Reference proteome</keyword>
<dbReference type="Pfam" id="PF08263">
    <property type="entry name" value="LRRNT_2"/>
    <property type="match status" value="1"/>
</dbReference>
<dbReference type="InterPro" id="IPR032675">
    <property type="entry name" value="LRR_dom_sf"/>
</dbReference>
<proteinExistence type="inferred from homology"/>
<dbReference type="Pfam" id="PF13855">
    <property type="entry name" value="LRR_8"/>
    <property type="match status" value="1"/>
</dbReference>
<keyword evidence="3" id="KW-1003">Cell membrane</keyword>
<keyword evidence="5 12" id="KW-0812">Transmembrane</keyword>
<evidence type="ECO:0000313" key="15">
    <source>
        <dbReference type="EMBL" id="GMN50134.1"/>
    </source>
</evidence>
<comment type="similarity">
    <text evidence="2">Belongs to the RLP family.</text>
</comment>
<dbReference type="InterPro" id="IPR001611">
    <property type="entry name" value="Leu-rich_rpt"/>
</dbReference>
<dbReference type="PRINTS" id="PR00019">
    <property type="entry name" value="LEURICHRPT"/>
</dbReference>
<name>A0AA88ACS5_FICCA</name>
<evidence type="ECO:0000256" key="6">
    <source>
        <dbReference type="ARBA" id="ARBA00022729"/>
    </source>
</evidence>
<dbReference type="AlphaFoldDB" id="A0AA88ACS5"/>
<evidence type="ECO:0000256" key="12">
    <source>
        <dbReference type="SAM" id="Phobius"/>
    </source>
</evidence>